<keyword evidence="1" id="KW-0472">Membrane</keyword>
<keyword evidence="3" id="KW-1185">Reference proteome</keyword>
<feature type="transmembrane region" description="Helical" evidence="1">
    <location>
        <begin position="41"/>
        <end position="69"/>
    </location>
</feature>
<evidence type="ECO:0000256" key="1">
    <source>
        <dbReference type="SAM" id="Phobius"/>
    </source>
</evidence>
<dbReference type="EMBL" id="SBIP01000002">
    <property type="protein sequence ID" value="RWX79156.1"/>
    <property type="molecule type" value="Genomic_DNA"/>
</dbReference>
<keyword evidence="1" id="KW-1133">Transmembrane helix</keyword>
<dbReference type="AlphaFoldDB" id="A0A3S3RIV0"/>
<reference evidence="2 3" key="1">
    <citation type="submission" date="2019-01" db="EMBL/GenBank/DDBJ databases">
        <title>The draft genome of Rhizobium sp. 24NR.</title>
        <authorList>
            <person name="Liu L."/>
            <person name="Liang L."/>
            <person name="Shi S."/>
            <person name="Xu L."/>
            <person name="Wang X."/>
            <person name="Li L."/>
            <person name="Zhang X."/>
        </authorList>
    </citation>
    <scope>NUCLEOTIDE SEQUENCE [LARGE SCALE GENOMIC DNA]</scope>
    <source>
        <strain evidence="2 3">24NR</strain>
    </source>
</reference>
<name>A0A3S3RIV0_9HYPH</name>
<dbReference type="InterPro" id="IPR017015">
    <property type="entry name" value="UCP033367_VanZ"/>
</dbReference>
<sequence length="124" mass="13509">MMKPRPLKIVAWLSLLAIVFVTVSPIGWRPHDYLPVDLDRALAFALMTLLFVMAYPRHFVLCSVLLIFGALAIEALQLLSPTRHAHMDDAAVKAAGAAFGAVVAWLINQVRPGRPAQVGVKRGA</sequence>
<keyword evidence="1" id="KW-0812">Transmembrane</keyword>
<evidence type="ECO:0000313" key="3">
    <source>
        <dbReference type="Proteomes" id="UP000287687"/>
    </source>
</evidence>
<gene>
    <name evidence="2" type="ORF">EPK99_11360</name>
</gene>
<comment type="caution">
    <text evidence="2">The sequence shown here is derived from an EMBL/GenBank/DDBJ whole genome shotgun (WGS) entry which is preliminary data.</text>
</comment>
<organism evidence="2 3">
    <name type="scientific">Neorhizobium lilium</name>
    <dbReference type="NCBI Taxonomy" id="2503024"/>
    <lineage>
        <taxon>Bacteria</taxon>
        <taxon>Pseudomonadati</taxon>
        <taxon>Pseudomonadota</taxon>
        <taxon>Alphaproteobacteria</taxon>
        <taxon>Hyphomicrobiales</taxon>
        <taxon>Rhizobiaceae</taxon>
        <taxon>Rhizobium/Agrobacterium group</taxon>
        <taxon>Neorhizobium</taxon>
    </lineage>
</organism>
<evidence type="ECO:0000313" key="2">
    <source>
        <dbReference type="EMBL" id="RWX79156.1"/>
    </source>
</evidence>
<dbReference type="PIRSF" id="PIRSF033367">
    <property type="entry name" value="UCP033367_VanZ"/>
    <property type="match status" value="1"/>
</dbReference>
<accession>A0A3S3RIV0</accession>
<dbReference type="OrthoDB" id="7908547at2"/>
<dbReference type="Proteomes" id="UP000287687">
    <property type="component" value="Unassembled WGS sequence"/>
</dbReference>
<proteinExistence type="predicted"/>
<protein>
    <submittedName>
        <fullName evidence="2">VanZ family protein</fullName>
    </submittedName>
</protein>
<feature type="transmembrane region" description="Helical" evidence="1">
    <location>
        <begin position="90"/>
        <end position="107"/>
    </location>
</feature>